<proteinExistence type="predicted"/>
<dbReference type="AlphaFoldDB" id="A0A9P7UIG0"/>
<evidence type="ECO:0000313" key="1">
    <source>
        <dbReference type="EMBL" id="KAG7054517.1"/>
    </source>
</evidence>
<comment type="caution">
    <text evidence="1">The sequence shown here is derived from an EMBL/GenBank/DDBJ whole genome shotgun (WGS) entry which is preliminary data.</text>
</comment>
<reference evidence="1" key="1">
    <citation type="submission" date="2021-05" db="EMBL/GenBank/DDBJ databases">
        <title>Comparative genomics of three Colletotrichum scovillei strains and genetic complementation revealed genes involved fungal growth and virulence on chili pepper.</title>
        <authorList>
            <person name="Hsieh D.-K."/>
            <person name="Chuang S.-C."/>
            <person name="Chen C.-Y."/>
            <person name="Chao Y.-T."/>
            <person name="Lu M.-Y.J."/>
            <person name="Lee M.-H."/>
            <person name="Shih M.-C."/>
        </authorList>
    </citation>
    <scope>NUCLEOTIDE SEQUENCE</scope>
    <source>
        <strain evidence="1">Coll-153</strain>
    </source>
</reference>
<sequence length="450" mass="48998">MGNEKGPKKILMQRGFNFPPGPMFPDRETVHLVLAAFFGSDWTWANSNVNDMIAMTREAEACLLGIFHTLVARADLYGALRGHSAFYATVATELKTRGELSGDALKDIDEVYVRARRGDPGEWLKTDLNMAVDAWISVKDMIATLPPLQALSLTARPNEMGALTAQFQSASVAGPAENKTWPPAHFDPHELALIATPELRGVLFGKTPQTPGALPATPSKATLSLDTRAYLCSLALSNYQPDSTWNLVLTPIANFKNQMERRQWSIPSGGQSLYCFSIETALVQAVKAFQNGKAISIGLATPWFGRTWGAIPSVDEVSGADTQSSLCPRLGFAIVLHKYADGLELIIFDPIARYNHIKNNPQIKASLSSLFAFRQSIGDNTEAAIQGAGGRLIRGWYGGKLEMPANGADSVQLASEWIRLLVLAGGCHGQDPLAVNDEQWAQWGFEEVQI</sequence>
<accession>A0A9P7UIG0</accession>
<gene>
    <name evidence="1" type="ORF">JMJ77_006997</name>
</gene>
<name>A0A9P7UIG0_9PEZI</name>
<dbReference type="EMBL" id="JAESDN010000002">
    <property type="protein sequence ID" value="KAG7054517.1"/>
    <property type="molecule type" value="Genomic_DNA"/>
</dbReference>
<evidence type="ECO:0000313" key="2">
    <source>
        <dbReference type="Proteomes" id="UP000699042"/>
    </source>
</evidence>
<protein>
    <submittedName>
        <fullName evidence="1">Uncharacterized protein</fullName>
    </submittedName>
</protein>
<organism evidence="1 2">
    <name type="scientific">Colletotrichum scovillei</name>
    <dbReference type="NCBI Taxonomy" id="1209932"/>
    <lineage>
        <taxon>Eukaryota</taxon>
        <taxon>Fungi</taxon>
        <taxon>Dikarya</taxon>
        <taxon>Ascomycota</taxon>
        <taxon>Pezizomycotina</taxon>
        <taxon>Sordariomycetes</taxon>
        <taxon>Hypocreomycetidae</taxon>
        <taxon>Glomerellales</taxon>
        <taxon>Glomerellaceae</taxon>
        <taxon>Colletotrichum</taxon>
        <taxon>Colletotrichum acutatum species complex</taxon>
    </lineage>
</organism>
<keyword evidence="2" id="KW-1185">Reference proteome</keyword>
<dbReference type="Proteomes" id="UP000699042">
    <property type="component" value="Unassembled WGS sequence"/>
</dbReference>